<dbReference type="GO" id="GO:0004713">
    <property type="term" value="F:protein tyrosine kinase activity"/>
    <property type="evidence" value="ECO:0007669"/>
    <property type="project" value="InterPro"/>
</dbReference>
<dbReference type="InterPro" id="IPR020635">
    <property type="entry name" value="Tyr_kinase_cat_dom"/>
</dbReference>
<dbReference type="OrthoDB" id="9801841at2"/>
<evidence type="ECO:0000256" key="5">
    <source>
        <dbReference type="PROSITE-ProRule" id="PRU10141"/>
    </source>
</evidence>
<dbReference type="Pfam" id="PF00069">
    <property type="entry name" value="Pkinase"/>
    <property type="match status" value="1"/>
</dbReference>
<name>A0A2T5JSB0_9RHOB</name>
<dbReference type="InterPro" id="IPR017441">
    <property type="entry name" value="Protein_kinase_ATP_BS"/>
</dbReference>
<dbReference type="CDD" id="cd14014">
    <property type="entry name" value="STKc_PknB_like"/>
    <property type="match status" value="1"/>
</dbReference>
<feature type="transmembrane region" description="Helical" evidence="6">
    <location>
        <begin position="289"/>
        <end position="311"/>
    </location>
</feature>
<organism evidence="8 9">
    <name type="scientific">Cereibacter azotoformans</name>
    <dbReference type="NCBI Taxonomy" id="43057"/>
    <lineage>
        <taxon>Bacteria</taxon>
        <taxon>Pseudomonadati</taxon>
        <taxon>Pseudomonadota</taxon>
        <taxon>Alphaproteobacteria</taxon>
        <taxon>Rhodobacterales</taxon>
        <taxon>Paracoccaceae</taxon>
        <taxon>Cereibacter</taxon>
    </lineage>
</organism>
<keyword evidence="8" id="KW-0723">Serine/threonine-protein kinase</keyword>
<gene>
    <name evidence="8" type="ORF">C8J28_1292</name>
</gene>
<dbReference type="Gene3D" id="1.10.510.10">
    <property type="entry name" value="Transferase(Phosphotransferase) domain 1"/>
    <property type="match status" value="1"/>
</dbReference>
<dbReference type="InterPro" id="IPR011009">
    <property type="entry name" value="Kinase-like_dom_sf"/>
</dbReference>
<sequence length="424" mass="45438">MASELQPGDVIQDTYRVEARLGQGGMGTTWRGVNLTTQDVVAIKVMTPEIALVPKAVELFRREAQLLRKVQSDAVIRYETTLQDREGRLYLIMEFVDGQPLSHYLERGARLAPGDVLRLGRRMAGALAAIHALGIVHRDVAPDNIMLPDGDIGHCKLIDFGLASNTSGTEASIIGSSYAGKYSYSSPEQFGLHGARVGPASDIYSLGLVLMKVCGLKVPGEGMGMAAVEVRRENVTIPRDAGLPPALARLLEAMLRTRPDERPADLQKLFAEAAPVLERAAPARAPRRLGLALAAGAGVLAAAGAGMWFALPYLDAPAGSRVAKDAREVLAAHDPLEQIERRFAAGDVETAFASLMALANDQACPPETRREAYLALGRMYDPGSFNASRSPFKAPNASAARRNYQAAAELGSAEARHALVLLRE</sequence>
<dbReference type="EMBL" id="QAOT01000029">
    <property type="protein sequence ID" value="PTR11109.1"/>
    <property type="molecule type" value="Genomic_DNA"/>
</dbReference>
<dbReference type="InterPro" id="IPR008266">
    <property type="entry name" value="Tyr_kinase_AS"/>
</dbReference>
<evidence type="ECO:0000256" key="2">
    <source>
        <dbReference type="ARBA" id="ARBA00022741"/>
    </source>
</evidence>
<feature type="binding site" evidence="5">
    <location>
        <position position="44"/>
    </location>
    <ligand>
        <name>ATP</name>
        <dbReference type="ChEBI" id="CHEBI:30616"/>
    </ligand>
</feature>
<keyword evidence="2 5" id="KW-0547">Nucleotide-binding</keyword>
<evidence type="ECO:0000256" key="4">
    <source>
        <dbReference type="ARBA" id="ARBA00022840"/>
    </source>
</evidence>
<evidence type="ECO:0000313" key="8">
    <source>
        <dbReference type="EMBL" id="PTR11109.1"/>
    </source>
</evidence>
<keyword evidence="1" id="KW-0808">Transferase</keyword>
<keyword evidence="3 8" id="KW-0418">Kinase</keyword>
<keyword evidence="9" id="KW-1185">Reference proteome</keyword>
<reference evidence="8 9" key="1">
    <citation type="submission" date="2018-04" db="EMBL/GenBank/DDBJ databases">
        <title>Genomic Encyclopedia of Type Strains, Phase III (KMG-III): the genomes of soil and plant-associated and newly described type strains.</title>
        <authorList>
            <person name="Whitman W."/>
        </authorList>
    </citation>
    <scope>NUCLEOTIDE SEQUENCE [LARGE SCALE GENOMIC DNA]</scope>
    <source>
        <strain evidence="8 9">KA25</strain>
    </source>
</reference>
<keyword evidence="6" id="KW-0812">Transmembrane</keyword>
<dbReference type="PANTHER" id="PTHR43289">
    <property type="entry name" value="MITOGEN-ACTIVATED PROTEIN KINASE KINASE KINASE 20-RELATED"/>
    <property type="match status" value="1"/>
</dbReference>
<dbReference type="SUPFAM" id="SSF56112">
    <property type="entry name" value="Protein kinase-like (PK-like)"/>
    <property type="match status" value="1"/>
</dbReference>
<feature type="domain" description="Protein kinase" evidence="7">
    <location>
        <begin position="15"/>
        <end position="277"/>
    </location>
</feature>
<dbReference type="PANTHER" id="PTHR43289:SF6">
    <property type="entry name" value="SERINE_THREONINE-PROTEIN KINASE NEKL-3"/>
    <property type="match status" value="1"/>
</dbReference>
<dbReference type="SMART" id="SM00219">
    <property type="entry name" value="TyrKc"/>
    <property type="match status" value="1"/>
</dbReference>
<dbReference type="PROSITE" id="PS00109">
    <property type="entry name" value="PROTEIN_KINASE_TYR"/>
    <property type="match status" value="1"/>
</dbReference>
<keyword evidence="6" id="KW-0472">Membrane</keyword>
<dbReference type="GO" id="GO:0005524">
    <property type="term" value="F:ATP binding"/>
    <property type="evidence" value="ECO:0007669"/>
    <property type="project" value="UniProtKB-UniRule"/>
</dbReference>
<evidence type="ECO:0000256" key="3">
    <source>
        <dbReference type="ARBA" id="ARBA00022777"/>
    </source>
</evidence>
<dbReference type="RefSeq" id="WP_108222539.1">
    <property type="nucleotide sequence ID" value="NZ_CP090022.1"/>
</dbReference>
<dbReference type="GO" id="GO:0004674">
    <property type="term" value="F:protein serine/threonine kinase activity"/>
    <property type="evidence" value="ECO:0007669"/>
    <property type="project" value="UniProtKB-KW"/>
</dbReference>
<dbReference type="AlphaFoldDB" id="A0A2T5JSB0"/>
<dbReference type="Proteomes" id="UP000244060">
    <property type="component" value="Unassembled WGS sequence"/>
</dbReference>
<comment type="caution">
    <text evidence="8">The sequence shown here is derived from an EMBL/GenBank/DDBJ whole genome shotgun (WGS) entry which is preliminary data.</text>
</comment>
<dbReference type="PROSITE" id="PS50011">
    <property type="entry name" value="PROTEIN_KINASE_DOM"/>
    <property type="match status" value="1"/>
</dbReference>
<proteinExistence type="predicted"/>
<dbReference type="InterPro" id="IPR000719">
    <property type="entry name" value="Prot_kinase_dom"/>
</dbReference>
<protein>
    <submittedName>
        <fullName evidence="8">Serine/threonine protein kinase</fullName>
    </submittedName>
</protein>
<evidence type="ECO:0000256" key="6">
    <source>
        <dbReference type="SAM" id="Phobius"/>
    </source>
</evidence>
<evidence type="ECO:0000259" key="7">
    <source>
        <dbReference type="PROSITE" id="PS50011"/>
    </source>
</evidence>
<accession>A0A2T5JSB0</accession>
<evidence type="ECO:0000313" key="9">
    <source>
        <dbReference type="Proteomes" id="UP000244060"/>
    </source>
</evidence>
<dbReference type="PROSITE" id="PS00107">
    <property type="entry name" value="PROTEIN_KINASE_ATP"/>
    <property type="match status" value="1"/>
</dbReference>
<keyword evidence="6" id="KW-1133">Transmembrane helix</keyword>
<evidence type="ECO:0000256" key="1">
    <source>
        <dbReference type="ARBA" id="ARBA00022679"/>
    </source>
</evidence>
<keyword evidence="4 5" id="KW-0067">ATP-binding</keyword>